<dbReference type="AlphaFoldDB" id="A0A7R9A8D2"/>
<name>A0A7R9A8D2_9CRUS</name>
<protein>
    <submittedName>
        <fullName evidence="2">Uncharacterized protein</fullName>
    </submittedName>
</protein>
<reference evidence="2" key="1">
    <citation type="submission" date="2020-11" db="EMBL/GenBank/DDBJ databases">
        <authorList>
            <person name="Tran Van P."/>
        </authorList>
    </citation>
    <scope>NUCLEOTIDE SEQUENCE</scope>
</reference>
<feature type="region of interest" description="Disordered" evidence="1">
    <location>
        <begin position="56"/>
        <end position="80"/>
    </location>
</feature>
<dbReference type="Proteomes" id="UP000677054">
    <property type="component" value="Unassembled WGS sequence"/>
</dbReference>
<evidence type="ECO:0000313" key="2">
    <source>
        <dbReference type="EMBL" id="CAD7249355.1"/>
    </source>
</evidence>
<gene>
    <name evidence="2" type="ORF">DSTB1V02_LOCUS9153</name>
</gene>
<dbReference type="Gene3D" id="6.10.140.1730">
    <property type="match status" value="1"/>
</dbReference>
<keyword evidence="3" id="KW-1185">Reference proteome</keyword>
<evidence type="ECO:0000256" key="1">
    <source>
        <dbReference type="SAM" id="MobiDB-lite"/>
    </source>
</evidence>
<accession>A0A7R9A8D2</accession>
<feature type="compositionally biased region" description="Basic residues" evidence="1">
    <location>
        <begin position="56"/>
        <end position="66"/>
    </location>
</feature>
<dbReference type="OrthoDB" id="996720at2759"/>
<evidence type="ECO:0000313" key="3">
    <source>
        <dbReference type="Proteomes" id="UP000677054"/>
    </source>
</evidence>
<dbReference type="EMBL" id="CAJPEV010002249">
    <property type="protein sequence ID" value="CAG0896271.1"/>
    <property type="molecule type" value="Genomic_DNA"/>
</dbReference>
<proteinExistence type="predicted"/>
<organism evidence="2">
    <name type="scientific">Darwinula stevensoni</name>
    <dbReference type="NCBI Taxonomy" id="69355"/>
    <lineage>
        <taxon>Eukaryota</taxon>
        <taxon>Metazoa</taxon>
        <taxon>Ecdysozoa</taxon>
        <taxon>Arthropoda</taxon>
        <taxon>Crustacea</taxon>
        <taxon>Oligostraca</taxon>
        <taxon>Ostracoda</taxon>
        <taxon>Podocopa</taxon>
        <taxon>Podocopida</taxon>
        <taxon>Darwinulocopina</taxon>
        <taxon>Darwinuloidea</taxon>
        <taxon>Darwinulidae</taxon>
        <taxon>Darwinula</taxon>
    </lineage>
</organism>
<dbReference type="EMBL" id="LR901766">
    <property type="protein sequence ID" value="CAD7249355.1"/>
    <property type="molecule type" value="Genomic_DNA"/>
</dbReference>
<sequence>MGKAKQLTEAIKVKIITLSGHTSMTQQEIARECGLSQQAVDSKFLKNLRFAKKHNLSKTKQLKRAKLNAAEEKPPAPMKL</sequence>